<protein>
    <submittedName>
        <fullName evidence="1">Uncharacterized protein</fullName>
    </submittedName>
</protein>
<gene>
    <name evidence="1" type="ORF">FKG95_03150</name>
</gene>
<evidence type="ECO:0000313" key="1">
    <source>
        <dbReference type="EMBL" id="TQV83602.1"/>
    </source>
</evidence>
<organism evidence="1 2">
    <name type="scientific">Denitrobaculum tricleocarpae</name>
    <dbReference type="NCBI Taxonomy" id="2591009"/>
    <lineage>
        <taxon>Bacteria</taxon>
        <taxon>Pseudomonadati</taxon>
        <taxon>Pseudomonadota</taxon>
        <taxon>Alphaproteobacteria</taxon>
        <taxon>Rhodospirillales</taxon>
        <taxon>Rhodospirillaceae</taxon>
        <taxon>Denitrobaculum</taxon>
    </lineage>
</organism>
<accession>A0A545U298</accession>
<dbReference type="AlphaFoldDB" id="A0A545U298"/>
<keyword evidence="2" id="KW-1185">Reference proteome</keyword>
<reference evidence="1 2" key="1">
    <citation type="submission" date="2019-06" db="EMBL/GenBank/DDBJ databases">
        <title>Whole genome sequence for Rhodospirillaceae sp. R148.</title>
        <authorList>
            <person name="Wang G."/>
        </authorList>
    </citation>
    <scope>NUCLEOTIDE SEQUENCE [LARGE SCALE GENOMIC DNA]</scope>
    <source>
        <strain evidence="1 2">R148</strain>
    </source>
</reference>
<sequence>MFRFSKISLLVLSLGGILVASTPAVSGIDYIKNASLKASMGNMSNPPAMVFVPKNGKYEAEKKGSYIIPIRLKAQKRLTARIYKWNLKEHYSNSLLADHGFNPVSLKKLDKQFQLKVGWNELKHLESKGRKACEQYGKADKKVVKPIVKDLRLYYTSFIFAKPKNDAATSRQVSAVVPVRLVCMPEEFKVTDAKLSVKYHGSSRKCPVKVTVSANFKTNKPGGKNIEFYYIRGDGSHMTVKTKTSGSKGTAFWKKDYTIGHSVNRKYMLTVINSPFHTGWVPVKISCKKKSDGFKNPMPKNNL</sequence>
<dbReference type="EMBL" id="VHSH01000001">
    <property type="protein sequence ID" value="TQV83602.1"/>
    <property type="molecule type" value="Genomic_DNA"/>
</dbReference>
<name>A0A545U298_9PROT</name>
<dbReference type="RefSeq" id="WP_142894839.1">
    <property type="nucleotide sequence ID" value="NZ_ML660052.1"/>
</dbReference>
<dbReference type="Proteomes" id="UP000315252">
    <property type="component" value="Unassembled WGS sequence"/>
</dbReference>
<evidence type="ECO:0000313" key="2">
    <source>
        <dbReference type="Proteomes" id="UP000315252"/>
    </source>
</evidence>
<proteinExistence type="predicted"/>
<comment type="caution">
    <text evidence="1">The sequence shown here is derived from an EMBL/GenBank/DDBJ whole genome shotgun (WGS) entry which is preliminary data.</text>
</comment>